<comment type="caution">
    <text evidence="2">The sequence shown here is derived from an EMBL/GenBank/DDBJ whole genome shotgun (WGS) entry which is preliminary data.</text>
</comment>
<gene>
    <name evidence="2" type="ORF">PAF17_00465</name>
</gene>
<keyword evidence="3" id="KW-1185">Reference proteome</keyword>
<feature type="domain" description="4Fe-4S ferredoxin-type" evidence="1">
    <location>
        <begin position="125"/>
        <end position="155"/>
    </location>
</feature>
<dbReference type="InterPro" id="IPR017896">
    <property type="entry name" value="4Fe4S_Fe-S-bd"/>
</dbReference>
<name>A0ABT4Z9F7_9RHOB</name>
<dbReference type="RefSeq" id="WP_271887113.1">
    <property type="nucleotide sequence ID" value="NZ_JAQBIE010000001.1"/>
</dbReference>
<protein>
    <submittedName>
        <fullName evidence="2">Ferredoxin</fullName>
    </submittedName>
</protein>
<reference evidence="2" key="1">
    <citation type="submission" date="2022-12" db="EMBL/GenBank/DDBJ databases">
        <title>Paracoccus onchidii sp. nov., isolated from a marine invertebrate from the South China Sea.</title>
        <authorList>
            <person name="Xu S."/>
            <person name="Liu Z."/>
            <person name="Xu Y."/>
        </authorList>
    </citation>
    <scope>NUCLEOTIDE SEQUENCE</scope>
    <source>
        <strain evidence="2">Z330</strain>
    </source>
</reference>
<sequence length="204" mass="22219">MVSDDLPTPPDGLRIAGYAPCAEGAVILLAPDEPSFWTIFCRSTEFLDGQPDPMDRWSRRVVTQWAAGWAAKAVFPSDGPPYASFLDWARASGTCWASPVGMLVHHEMGLFISFRAAIILEHPLPAPPQSTSPCISCHAPCLTACPADAFQGSYDASRCHDFLDSPAGDECMNAGCRVRRACPIGKGCGRLPEQSAWHMRQFHR</sequence>
<dbReference type="EMBL" id="JAQBIE010000001">
    <property type="protein sequence ID" value="MDB6175978.1"/>
    <property type="molecule type" value="Genomic_DNA"/>
</dbReference>
<dbReference type="Proteomes" id="UP001165641">
    <property type="component" value="Unassembled WGS sequence"/>
</dbReference>
<accession>A0ABT4Z9F7</accession>
<evidence type="ECO:0000259" key="1">
    <source>
        <dbReference type="PROSITE" id="PS51379"/>
    </source>
</evidence>
<dbReference type="PROSITE" id="PS51379">
    <property type="entry name" value="4FE4S_FER_2"/>
    <property type="match status" value="1"/>
</dbReference>
<proteinExistence type="predicted"/>
<evidence type="ECO:0000313" key="3">
    <source>
        <dbReference type="Proteomes" id="UP001165641"/>
    </source>
</evidence>
<evidence type="ECO:0000313" key="2">
    <source>
        <dbReference type="EMBL" id="MDB6175978.1"/>
    </source>
</evidence>
<organism evidence="2 3">
    <name type="scientific">Paracoccus onchidii</name>
    <dbReference type="NCBI Taxonomy" id="3017813"/>
    <lineage>
        <taxon>Bacteria</taxon>
        <taxon>Pseudomonadati</taxon>
        <taxon>Pseudomonadota</taxon>
        <taxon>Alphaproteobacteria</taxon>
        <taxon>Rhodobacterales</taxon>
        <taxon>Paracoccaceae</taxon>
        <taxon>Paracoccus</taxon>
    </lineage>
</organism>